<proteinExistence type="predicted"/>
<organism evidence="1 2">
    <name type="scientific">Clostridium disporicum</name>
    <dbReference type="NCBI Taxonomy" id="84024"/>
    <lineage>
        <taxon>Bacteria</taxon>
        <taxon>Bacillati</taxon>
        <taxon>Bacillota</taxon>
        <taxon>Clostridia</taxon>
        <taxon>Eubacteriales</taxon>
        <taxon>Clostridiaceae</taxon>
        <taxon>Clostridium</taxon>
    </lineage>
</organism>
<sequence>MDKNKNVRLGLIELWKNKARTLGYTQKEVDERNNQNFFSKEEYDILTEFYREYEKGNVK</sequence>
<dbReference type="GeneID" id="83010376"/>
<protein>
    <submittedName>
        <fullName evidence="1">Uncharacterized protein</fullName>
    </submittedName>
</protein>
<accession>A0A173YRV5</accession>
<gene>
    <name evidence="1" type="ORF">ERS852470_00442</name>
</gene>
<evidence type="ECO:0000313" key="2">
    <source>
        <dbReference type="Proteomes" id="UP000095558"/>
    </source>
</evidence>
<name>A0A173YRV5_9CLOT</name>
<dbReference type="AlphaFoldDB" id="A0A173YRV5"/>
<dbReference type="RefSeq" id="WP_042393734.1">
    <property type="nucleotide sequence ID" value="NZ_CYZV01000003.1"/>
</dbReference>
<dbReference type="Proteomes" id="UP000095558">
    <property type="component" value="Unassembled WGS sequence"/>
</dbReference>
<reference evidence="1 2" key="1">
    <citation type="submission" date="2015-09" db="EMBL/GenBank/DDBJ databases">
        <authorList>
            <consortium name="Pathogen Informatics"/>
        </authorList>
    </citation>
    <scope>NUCLEOTIDE SEQUENCE [LARGE SCALE GENOMIC DNA]</scope>
    <source>
        <strain evidence="1 2">2789STDY5834855</strain>
    </source>
</reference>
<dbReference type="EMBL" id="CYZV01000003">
    <property type="protein sequence ID" value="CUN66634.1"/>
    <property type="molecule type" value="Genomic_DNA"/>
</dbReference>
<evidence type="ECO:0000313" key="1">
    <source>
        <dbReference type="EMBL" id="CUN66634.1"/>
    </source>
</evidence>